<dbReference type="RefSeq" id="WP_078830018.1">
    <property type="nucleotide sequence ID" value="NZ_FUWH01000002.1"/>
</dbReference>
<dbReference type="PROSITE" id="PS51330">
    <property type="entry name" value="DHFR_2"/>
    <property type="match status" value="1"/>
</dbReference>
<evidence type="ECO:0000256" key="1">
    <source>
        <dbReference type="ARBA" id="ARBA00004903"/>
    </source>
</evidence>
<dbReference type="GO" id="GO:0046655">
    <property type="term" value="P:folic acid metabolic process"/>
    <property type="evidence" value="ECO:0007669"/>
    <property type="project" value="TreeGrafter"/>
</dbReference>
<keyword evidence="11" id="KW-1185">Reference proteome</keyword>
<reference evidence="10 11" key="1">
    <citation type="submission" date="2017-02" db="EMBL/GenBank/DDBJ databases">
        <authorList>
            <person name="Peterson S.W."/>
        </authorList>
    </citation>
    <scope>NUCLEOTIDE SEQUENCE [LARGE SCALE GENOMIC DNA]</scope>
    <source>
        <strain evidence="10 11">DSM 22335</strain>
    </source>
</reference>
<dbReference type="EMBL" id="FUWH01000002">
    <property type="protein sequence ID" value="SJZ44116.1"/>
    <property type="molecule type" value="Genomic_DNA"/>
</dbReference>
<dbReference type="GO" id="GO:0006730">
    <property type="term" value="P:one-carbon metabolic process"/>
    <property type="evidence" value="ECO:0007669"/>
    <property type="project" value="UniProtKB-KW"/>
</dbReference>
<dbReference type="SUPFAM" id="SSF53597">
    <property type="entry name" value="Dihydrofolate reductase-like"/>
    <property type="match status" value="1"/>
</dbReference>
<evidence type="ECO:0000256" key="5">
    <source>
        <dbReference type="ARBA" id="ARBA00022857"/>
    </source>
</evidence>
<dbReference type="PANTHER" id="PTHR48069:SF3">
    <property type="entry name" value="DIHYDROFOLATE REDUCTASE"/>
    <property type="match status" value="1"/>
</dbReference>
<feature type="domain" description="DHFR" evidence="9">
    <location>
        <begin position="2"/>
        <end position="163"/>
    </location>
</feature>
<dbReference type="UniPathway" id="UPA00077">
    <property type="reaction ID" value="UER00158"/>
</dbReference>
<keyword evidence="4 8" id="KW-0554">One-carbon metabolism</keyword>
<dbReference type="GO" id="GO:0046654">
    <property type="term" value="P:tetrahydrofolate biosynthetic process"/>
    <property type="evidence" value="ECO:0007669"/>
    <property type="project" value="UniProtKB-UniPathway"/>
</dbReference>
<evidence type="ECO:0000256" key="6">
    <source>
        <dbReference type="ARBA" id="ARBA00023002"/>
    </source>
</evidence>
<dbReference type="InterPro" id="IPR012259">
    <property type="entry name" value="DHFR"/>
</dbReference>
<dbReference type="EC" id="1.5.1.3" evidence="3 8"/>
<dbReference type="GO" id="GO:0046452">
    <property type="term" value="P:dihydrofolate metabolic process"/>
    <property type="evidence" value="ECO:0007669"/>
    <property type="project" value="TreeGrafter"/>
</dbReference>
<evidence type="ECO:0000256" key="7">
    <source>
        <dbReference type="ARBA" id="ARBA00025067"/>
    </source>
</evidence>
<proteinExistence type="inferred from homology"/>
<evidence type="ECO:0000256" key="8">
    <source>
        <dbReference type="PIRNR" id="PIRNR000194"/>
    </source>
</evidence>
<evidence type="ECO:0000256" key="2">
    <source>
        <dbReference type="ARBA" id="ARBA00009539"/>
    </source>
</evidence>
<dbReference type="InterPro" id="IPR001796">
    <property type="entry name" value="DHFR_dom"/>
</dbReference>
<dbReference type="InterPro" id="IPR024072">
    <property type="entry name" value="DHFR-like_dom_sf"/>
</dbReference>
<comment type="pathway">
    <text evidence="1 8">Cofactor biosynthesis; tetrahydrofolate biosynthesis; 5,6,7,8-tetrahydrofolate from 7,8-dihydrofolate: step 1/1.</text>
</comment>
<comment type="catalytic activity">
    <reaction evidence="8">
        <text>(6S)-5,6,7,8-tetrahydrofolate + NADP(+) = 7,8-dihydrofolate + NADPH + H(+)</text>
        <dbReference type="Rhea" id="RHEA:15009"/>
        <dbReference type="ChEBI" id="CHEBI:15378"/>
        <dbReference type="ChEBI" id="CHEBI:57451"/>
        <dbReference type="ChEBI" id="CHEBI:57453"/>
        <dbReference type="ChEBI" id="CHEBI:57783"/>
        <dbReference type="ChEBI" id="CHEBI:58349"/>
        <dbReference type="EC" id="1.5.1.3"/>
    </reaction>
</comment>
<evidence type="ECO:0000313" key="10">
    <source>
        <dbReference type="EMBL" id="SJZ44116.1"/>
    </source>
</evidence>
<name>A0A1T4KNV8_9BACT</name>
<dbReference type="STRING" id="413434.SAMN04488132_10232"/>
<organism evidence="10 11">
    <name type="scientific">Sediminibacterium ginsengisoli</name>
    <dbReference type="NCBI Taxonomy" id="413434"/>
    <lineage>
        <taxon>Bacteria</taxon>
        <taxon>Pseudomonadati</taxon>
        <taxon>Bacteroidota</taxon>
        <taxon>Chitinophagia</taxon>
        <taxon>Chitinophagales</taxon>
        <taxon>Chitinophagaceae</taxon>
        <taxon>Sediminibacterium</taxon>
    </lineage>
</organism>
<keyword evidence="6 8" id="KW-0560">Oxidoreductase</keyword>
<dbReference type="AlphaFoldDB" id="A0A1T4KNV8"/>
<dbReference type="Gene3D" id="3.40.430.10">
    <property type="entry name" value="Dihydrofolate Reductase, subunit A"/>
    <property type="match status" value="1"/>
</dbReference>
<sequence>MLISLVVAAAENNAIGKDNRLLWKLPNDMRFFKSTTWAMPVVMGRKTFESLSGKPLQGRLNIVITRQQDFQAEGIVVVHSLEAAISEAEKADYKEVYVIGGGEIYKASLPQADKVYLTKVHTQIDGDTFFPELDPVEWKLASEHRYEADEKHAYAYSFQVWDRIRS</sequence>
<dbReference type="PRINTS" id="PR00070">
    <property type="entry name" value="DHFR"/>
</dbReference>
<comment type="similarity">
    <text evidence="2 8">Belongs to the dihydrofolate reductase family.</text>
</comment>
<evidence type="ECO:0000313" key="11">
    <source>
        <dbReference type="Proteomes" id="UP000190888"/>
    </source>
</evidence>
<dbReference type="PIRSF" id="PIRSF000194">
    <property type="entry name" value="DHFR"/>
    <property type="match status" value="1"/>
</dbReference>
<gene>
    <name evidence="10" type="ORF">SAMN04488132_10232</name>
</gene>
<dbReference type="GO" id="GO:0004146">
    <property type="term" value="F:dihydrofolate reductase activity"/>
    <property type="evidence" value="ECO:0007669"/>
    <property type="project" value="UniProtKB-EC"/>
</dbReference>
<dbReference type="Proteomes" id="UP000190888">
    <property type="component" value="Unassembled WGS sequence"/>
</dbReference>
<evidence type="ECO:0000256" key="3">
    <source>
        <dbReference type="ARBA" id="ARBA00012856"/>
    </source>
</evidence>
<evidence type="ECO:0000259" key="9">
    <source>
        <dbReference type="PROSITE" id="PS51330"/>
    </source>
</evidence>
<dbReference type="OrthoDB" id="9804315at2"/>
<dbReference type="FunFam" id="3.40.430.10:FF:000001">
    <property type="entry name" value="Dihydrofolate reductase"/>
    <property type="match status" value="1"/>
</dbReference>
<dbReference type="PANTHER" id="PTHR48069">
    <property type="entry name" value="DIHYDROFOLATE REDUCTASE"/>
    <property type="match status" value="1"/>
</dbReference>
<evidence type="ECO:0000256" key="4">
    <source>
        <dbReference type="ARBA" id="ARBA00022563"/>
    </source>
</evidence>
<dbReference type="Pfam" id="PF00186">
    <property type="entry name" value="DHFR_1"/>
    <property type="match status" value="1"/>
</dbReference>
<dbReference type="GO" id="GO:0005829">
    <property type="term" value="C:cytosol"/>
    <property type="evidence" value="ECO:0007669"/>
    <property type="project" value="TreeGrafter"/>
</dbReference>
<dbReference type="CDD" id="cd00209">
    <property type="entry name" value="DHFR"/>
    <property type="match status" value="1"/>
</dbReference>
<dbReference type="GO" id="GO:0070401">
    <property type="term" value="F:NADP+ binding"/>
    <property type="evidence" value="ECO:0007669"/>
    <property type="project" value="UniProtKB-ARBA"/>
</dbReference>
<protein>
    <recommendedName>
        <fullName evidence="3 8">Dihydrofolate reductase</fullName>
        <ecNumber evidence="3 8">1.5.1.3</ecNumber>
    </recommendedName>
</protein>
<keyword evidence="5 8" id="KW-0521">NADP</keyword>
<accession>A0A1T4KNV8</accession>
<comment type="function">
    <text evidence="7 8">Key enzyme in folate metabolism. Catalyzes an essential reaction for de novo glycine and purine synthesis, and for DNA precursor synthesis.</text>
</comment>